<evidence type="ECO:0000256" key="12">
    <source>
        <dbReference type="SAM" id="MobiDB-lite"/>
    </source>
</evidence>
<evidence type="ECO:0000256" key="2">
    <source>
        <dbReference type="ARBA" id="ARBA00004613"/>
    </source>
</evidence>
<evidence type="ECO:0000256" key="3">
    <source>
        <dbReference type="ARBA" id="ARBA00022525"/>
    </source>
</evidence>
<dbReference type="InterPro" id="IPR054497">
    <property type="entry name" value="LPMO_AA14"/>
</dbReference>
<evidence type="ECO:0000256" key="11">
    <source>
        <dbReference type="ARBA" id="ARBA00046340"/>
    </source>
</evidence>
<evidence type="ECO:0000256" key="8">
    <source>
        <dbReference type="ARBA" id="ARBA00023033"/>
    </source>
</evidence>
<sequence length="402" mass="42868">MKNGFLFLLGAALARNVAGHIAFWHPSMYGFNQSEGDNRPVDPLANMTFDQWWFHDHLAYPPNPGDVFNLPAGGNITSQLTCHKGYTSYNATSGGPIDDKGQPDSPCPGSPSTQWHAENFGDVEGCALAIAPKSDAKQVNPEDFTIFSVNHTCVWYKYTNFAVPAQMPACPQGGCTCAFFWIHAPDSGAPQIYMNGFHCDVTGAKSDAPAIAKSQVAKRCGYDPATGRSGSPNNCTIGAKQPLYWYQKERNNMFEGPLDPPVYNDLYGFKDGAQDDIFESSSSKSAKSSKSSTSSKSSKTSKGKQMIDLGASAAGAIATDSATSTDLPLSPTLAPSGSASTASAPSACSAGASRMVKHHTKRPKPNYLAQSTKSADGRRNIMSMINLAASAPIELIDVLIRR</sequence>
<feature type="chain" id="PRO_5042236957" evidence="13">
    <location>
        <begin position="20"/>
        <end position="402"/>
    </location>
</feature>
<evidence type="ECO:0000313" key="15">
    <source>
        <dbReference type="Proteomes" id="UP001213000"/>
    </source>
</evidence>
<keyword evidence="9" id="KW-1015">Disulfide bond</keyword>
<dbReference type="Pfam" id="PF22810">
    <property type="entry name" value="LPMO_AA14"/>
    <property type="match status" value="1"/>
</dbReference>
<dbReference type="Proteomes" id="UP001213000">
    <property type="component" value="Unassembled WGS sequence"/>
</dbReference>
<evidence type="ECO:0000256" key="5">
    <source>
        <dbReference type="ARBA" id="ARBA00022729"/>
    </source>
</evidence>
<keyword evidence="8" id="KW-0503">Monooxygenase</keyword>
<dbReference type="GO" id="GO:0005576">
    <property type="term" value="C:extracellular region"/>
    <property type="evidence" value="ECO:0007669"/>
    <property type="project" value="UniProtKB-SubCell"/>
</dbReference>
<comment type="cofactor">
    <cofactor evidence="1">
        <name>Cu(2+)</name>
        <dbReference type="ChEBI" id="CHEBI:29036"/>
    </cofactor>
</comment>
<keyword evidence="6" id="KW-0560">Oxidoreductase</keyword>
<feature type="signal peptide" evidence="13">
    <location>
        <begin position="1"/>
        <end position="19"/>
    </location>
</feature>
<dbReference type="AlphaFoldDB" id="A0AAD5VSL8"/>
<keyword evidence="15" id="KW-1185">Reference proteome</keyword>
<feature type="region of interest" description="Disordered" evidence="12">
    <location>
        <begin position="322"/>
        <end position="374"/>
    </location>
</feature>
<feature type="region of interest" description="Disordered" evidence="12">
    <location>
        <begin position="93"/>
        <end position="112"/>
    </location>
</feature>
<keyword evidence="7" id="KW-0186">Copper</keyword>
<evidence type="ECO:0000256" key="10">
    <source>
        <dbReference type="ARBA" id="ARBA00023180"/>
    </source>
</evidence>
<keyword evidence="5 13" id="KW-0732">Signal</keyword>
<dbReference type="GO" id="GO:0004497">
    <property type="term" value="F:monooxygenase activity"/>
    <property type="evidence" value="ECO:0007669"/>
    <property type="project" value="UniProtKB-KW"/>
</dbReference>
<comment type="similarity">
    <text evidence="11">Belongs to the polysaccharide monooxygenase AA14 family.</text>
</comment>
<comment type="subcellular location">
    <subcellularLocation>
        <location evidence="2">Secreted</location>
    </subcellularLocation>
</comment>
<accession>A0AAD5VSL8</accession>
<feature type="region of interest" description="Disordered" evidence="12">
    <location>
        <begin position="279"/>
        <end position="305"/>
    </location>
</feature>
<dbReference type="GO" id="GO:0046872">
    <property type="term" value="F:metal ion binding"/>
    <property type="evidence" value="ECO:0007669"/>
    <property type="project" value="UniProtKB-KW"/>
</dbReference>
<evidence type="ECO:0000256" key="9">
    <source>
        <dbReference type="ARBA" id="ARBA00023157"/>
    </source>
</evidence>
<comment type="caution">
    <text evidence="14">The sequence shown here is derived from an EMBL/GenBank/DDBJ whole genome shotgun (WGS) entry which is preliminary data.</text>
</comment>
<evidence type="ECO:0000256" key="1">
    <source>
        <dbReference type="ARBA" id="ARBA00001973"/>
    </source>
</evidence>
<feature type="compositionally biased region" description="Basic residues" evidence="12">
    <location>
        <begin position="355"/>
        <end position="364"/>
    </location>
</feature>
<feature type="compositionally biased region" description="Low complexity" evidence="12">
    <location>
        <begin position="322"/>
        <end position="353"/>
    </location>
</feature>
<gene>
    <name evidence="14" type="ORF">NP233_g5568</name>
</gene>
<evidence type="ECO:0000256" key="4">
    <source>
        <dbReference type="ARBA" id="ARBA00022723"/>
    </source>
</evidence>
<keyword evidence="4" id="KW-0479">Metal-binding</keyword>
<keyword evidence="3" id="KW-0964">Secreted</keyword>
<proteinExistence type="inferred from homology"/>
<evidence type="ECO:0000313" key="14">
    <source>
        <dbReference type="EMBL" id="KAJ3568658.1"/>
    </source>
</evidence>
<keyword evidence="10" id="KW-0325">Glycoprotein</keyword>
<dbReference type="EMBL" id="JANIEX010000332">
    <property type="protein sequence ID" value="KAJ3568658.1"/>
    <property type="molecule type" value="Genomic_DNA"/>
</dbReference>
<evidence type="ECO:0000256" key="6">
    <source>
        <dbReference type="ARBA" id="ARBA00023002"/>
    </source>
</evidence>
<name>A0AAD5VSL8_9AGAR</name>
<feature type="compositionally biased region" description="Low complexity" evidence="12">
    <location>
        <begin position="280"/>
        <end position="300"/>
    </location>
</feature>
<protein>
    <submittedName>
        <fullName evidence="14">Uncharacterized protein</fullName>
    </submittedName>
</protein>
<organism evidence="14 15">
    <name type="scientific">Leucocoprinus birnbaumii</name>
    <dbReference type="NCBI Taxonomy" id="56174"/>
    <lineage>
        <taxon>Eukaryota</taxon>
        <taxon>Fungi</taxon>
        <taxon>Dikarya</taxon>
        <taxon>Basidiomycota</taxon>
        <taxon>Agaricomycotina</taxon>
        <taxon>Agaricomycetes</taxon>
        <taxon>Agaricomycetidae</taxon>
        <taxon>Agaricales</taxon>
        <taxon>Agaricineae</taxon>
        <taxon>Agaricaceae</taxon>
        <taxon>Leucocoprinus</taxon>
    </lineage>
</organism>
<evidence type="ECO:0000256" key="13">
    <source>
        <dbReference type="SAM" id="SignalP"/>
    </source>
</evidence>
<reference evidence="14" key="1">
    <citation type="submission" date="2022-07" db="EMBL/GenBank/DDBJ databases">
        <title>Genome Sequence of Leucocoprinus birnbaumii.</title>
        <authorList>
            <person name="Buettner E."/>
        </authorList>
    </citation>
    <scope>NUCLEOTIDE SEQUENCE</scope>
    <source>
        <strain evidence="14">VT141</strain>
    </source>
</reference>
<evidence type="ECO:0000256" key="7">
    <source>
        <dbReference type="ARBA" id="ARBA00023008"/>
    </source>
</evidence>